<dbReference type="EMBL" id="JBEWLZ010000012">
    <property type="protein sequence ID" value="MET1491520.1"/>
    <property type="molecule type" value="Genomic_DNA"/>
</dbReference>
<evidence type="ECO:0000313" key="2">
    <source>
        <dbReference type="Proteomes" id="UP001548590"/>
    </source>
</evidence>
<reference evidence="1 2" key="1">
    <citation type="submission" date="2024-07" db="EMBL/GenBank/DDBJ databases">
        <title>Uliginosibacterium paludis KCTC:42655.</title>
        <authorList>
            <person name="Kim M.K."/>
        </authorList>
    </citation>
    <scope>NUCLEOTIDE SEQUENCE [LARGE SCALE GENOMIC DNA]</scope>
    <source>
        <strain evidence="1 2">KCTC 42655</strain>
    </source>
</reference>
<dbReference type="Proteomes" id="UP001548590">
    <property type="component" value="Unassembled WGS sequence"/>
</dbReference>
<accession>A0ABV2CUC2</accession>
<dbReference type="RefSeq" id="WP_345927350.1">
    <property type="nucleotide sequence ID" value="NZ_JBDIVF010000004.1"/>
</dbReference>
<gene>
    <name evidence="1" type="ORF">ABVT11_16900</name>
</gene>
<organism evidence="1 2">
    <name type="scientific">Uliginosibacterium paludis</name>
    <dbReference type="NCBI Taxonomy" id="1615952"/>
    <lineage>
        <taxon>Bacteria</taxon>
        <taxon>Pseudomonadati</taxon>
        <taxon>Pseudomonadota</taxon>
        <taxon>Betaproteobacteria</taxon>
        <taxon>Rhodocyclales</taxon>
        <taxon>Zoogloeaceae</taxon>
        <taxon>Uliginosibacterium</taxon>
    </lineage>
</organism>
<sequence length="215" mass="24951">MICEHIYYSPPKSGSFGHHTRIRNQQKSWSLIYDFLKSRTDSDLKISQLTCVGPSEWTEKIISDDCIDKSKRLFGEPRIDVSSRKWDLSQEQVQSALNLVLEIDKGPKQILGPIELYLLYSFEWKASQIKQNPIGGTQTPKSSIGVYVGHQTVFFQPDFRIYLPEISSELKMFLLDIEKCLPFRFRDNYFKKISPSKNGKSIRSIKLDKGWLHEV</sequence>
<keyword evidence="2" id="KW-1185">Reference proteome</keyword>
<proteinExistence type="predicted"/>
<evidence type="ECO:0000313" key="1">
    <source>
        <dbReference type="EMBL" id="MET1491520.1"/>
    </source>
</evidence>
<comment type="caution">
    <text evidence="1">The sequence shown here is derived from an EMBL/GenBank/DDBJ whole genome shotgun (WGS) entry which is preliminary data.</text>
</comment>
<protein>
    <submittedName>
        <fullName evidence="1">Uncharacterized protein</fullName>
    </submittedName>
</protein>
<name>A0ABV2CUC2_9RHOO</name>